<keyword evidence="1" id="KW-0472">Membrane</keyword>
<gene>
    <name evidence="2" type="ORF">DFQ27_007881</name>
</gene>
<protein>
    <submittedName>
        <fullName evidence="2">Uncharacterized protein</fullName>
    </submittedName>
</protein>
<feature type="transmembrane region" description="Helical" evidence="1">
    <location>
        <begin position="397"/>
        <end position="421"/>
    </location>
</feature>
<sequence length="436" mass="50111">MDINGKTETDTVLDHHFKFNAAHIYEYAVKDDQTRFKASVVYQDKPVPVEKVVIPNSPLRLSDALMITEHCIQNIWLLALTHTLISPQSQDSDMAEQQYTNEDHARAIIDFVSDYVNHSVEYGNTRISILTKLLESESPIDISAKFIVSLLRNGRRTWVPRGGDKTINPIYVAITRENIVALQTLLDYCTNMARRFHPLYLVPVKQCFNELISQYPKYLHATLRNTSYIPARGIIVGDAEVTDNIDSWSFASHRLETYYRQGENLVSMTMFTIQSLKSSIGDRRLRRNWFEGISSHEVPRHRNQPKFYGVPFPSLVALDDPFSQLFELAGKNGFENAALMAVLRFKYWQNGVYYWYSRLAMLLIFYGIFLSMVVTHVHKSTTPGAFNQPSTLYLTQFWLVSITVGISLGCILLLLEVYQLIEGIVGFRYFKYDIGI</sequence>
<name>A0A9P6PSM7_9FUNG</name>
<proteinExistence type="predicted"/>
<evidence type="ECO:0000256" key="1">
    <source>
        <dbReference type="SAM" id="Phobius"/>
    </source>
</evidence>
<evidence type="ECO:0000313" key="3">
    <source>
        <dbReference type="Proteomes" id="UP000807716"/>
    </source>
</evidence>
<dbReference type="Proteomes" id="UP000807716">
    <property type="component" value="Unassembled WGS sequence"/>
</dbReference>
<comment type="caution">
    <text evidence="2">The sequence shown here is derived from an EMBL/GenBank/DDBJ whole genome shotgun (WGS) entry which is preliminary data.</text>
</comment>
<dbReference type="EMBL" id="JAAAJB010000635">
    <property type="protein sequence ID" value="KAG0252741.1"/>
    <property type="molecule type" value="Genomic_DNA"/>
</dbReference>
<keyword evidence="1" id="KW-1133">Transmembrane helix</keyword>
<reference evidence="2" key="1">
    <citation type="journal article" date="2020" name="Fungal Divers.">
        <title>Resolving the Mortierellaceae phylogeny through synthesis of multi-gene phylogenetics and phylogenomics.</title>
        <authorList>
            <person name="Vandepol N."/>
            <person name="Liber J."/>
            <person name="Desiro A."/>
            <person name="Na H."/>
            <person name="Kennedy M."/>
            <person name="Barry K."/>
            <person name="Grigoriev I.V."/>
            <person name="Miller A.N."/>
            <person name="O'Donnell K."/>
            <person name="Stajich J.E."/>
            <person name="Bonito G."/>
        </authorList>
    </citation>
    <scope>NUCLEOTIDE SEQUENCE</scope>
    <source>
        <strain evidence="2">BC1065</strain>
    </source>
</reference>
<organism evidence="2 3">
    <name type="scientific">Actinomortierella ambigua</name>
    <dbReference type="NCBI Taxonomy" id="1343610"/>
    <lineage>
        <taxon>Eukaryota</taxon>
        <taxon>Fungi</taxon>
        <taxon>Fungi incertae sedis</taxon>
        <taxon>Mucoromycota</taxon>
        <taxon>Mortierellomycotina</taxon>
        <taxon>Mortierellomycetes</taxon>
        <taxon>Mortierellales</taxon>
        <taxon>Mortierellaceae</taxon>
        <taxon>Actinomortierella</taxon>
    </lineage>
</organism>
<keyword evidence="1" id="KW-0812">Transmembrane</keyword>
<dbReference type="AlphaFoldDB" id="A0A9P6PSM7"/>
<accession>A0A9P6PSM7</accession>
<keyword evidence="3" id="KW-1185">Reference proteome</keyword>
<evidence type="ECO:0000313" key="2">
    <source>
        <dbReference type="EMBL" id="KAG0252741.1"/>
    </source>
</evidence>
<feature type="transmembrane region" description="Helical" evidence="1">
    <location>
        <begin position="353"/>
        <end position="377"/>
    </location>
</feature>